<dbReference type="Gene3D" id="1.10.1740.10">
    <property type="match status" value="1"/>
</dbReference>
<keyword evidence="4" id="KW-0238">DNA-binding</keyword>
<evidence type="ECO:0000313" key="7">
    <source>
        <dbReference type="EMBL" id="QDV47070.1"/>
    </source>
</evidence>
<dbReference type="Pfam" id="PF04542">
    <property type="entry name" value="Sigma70_r2"/>
    <property type="match status" value="1"/>
</dbReference>
<dbReference type="GO" id="GO:0003677">
    <property type="term" value="F:DNA binding"/>
    <property type="evidence" value="ECO:0007669"/>
    <property type="project" value="UniProtKB-KW"/>
</dbReference>
<dbReference type="KEGG" id="snep:Enr13x_69790"/>
<dbReference type="OrthoDB" id="1056775at2"/>
<accession>A0A518I1S8</accession>
<evidence type="ECO:0000313" key="8">
    <source>
        <dbReference type="Proteomes" id="UP000319004"/>
    </source>
</evidence>
<dbReference type="Gene3D" id="1.10.10.10">
    <property type="entry name" value="Winged helix-like DNA-binding domain superfamily/Winged helix DNA-binding domain"/>
    <property type="match status" value="1"/>
</dbReference>
<dbReference type="EMBL" id="CP037423">
    <property type="protein sequence ID" value="QDV47070.1"/>
    <property type="molecule type" value="Genomic_DNA"/>
</dbReference>
<keyword evidence="3" id="KW-0731">Sigma factor</keyword>
<proteinExistence type="inferred from homology"/>
<dbReference type="RefSeq" id="WP_145391165.1">
    <property type="nucleotide sequence ID" value="NZ_CP037423.1"/>
</dbReference>
<dbReference type="PANTHER" id="PTHR43133">
    <property type="entry name" value="RNA POLYMERASE ECF-TYPE SIGMA FACTO"/>
    <property type="match status" value="1"/>
</dbReference>
<dbReference type="PANTHER" id="PTHR43133:SF8">
    <property type="entry name" value="RNA POLYMERASE SIGMA FACTOR HI_1459-RELATED"/>
    <property type="match status" value="1"/>
</dbReference>
<organism evidence="7 8">
    <name type="scientific">Stieleria neptunia</name>
    <dbReference type="NCBI Taxonomy" id="2527979"/>
    <lineage>
        <taxon>Bacteria</taxon>
        <taxon>Pseudomonadati</taxon>
        <taxon>Planctomycetota</taxon>
        <taxon>Planctomycetia</taxon>
        <taxon>Pirellulales</taxon>
        <taxon>Pirellulaceae</taxon>
        <taxon>Stieleria</taxon>
    </lineage>
</organism>
<name>A0A518I1S8_9BACT</name>
<evidence type="ECO:0000256" key="5">
    <source>
        <dbReference type="ARBA" id="ARBA00023163"/>
    </source>
</evidence>
<dbReference type="AlphaFoldDB" id="A0A518I1S8"/>
<dbReference type="InterPro" id="IPR014284">
    <property type="entry name" value="RNA_pol_sigma-70_dom"/>
</dbReference>
<dbReference type="InterPro" id="IPR013325">
    <property type="entry name" value="RNA_pol_sigma_r2"/>
</dbReference>
<dbReference type="GO" id="GO:0006352">
    <property type="term" value="P:DNA-templated transcription initiation"/>
    <property type="evidence" value="ECO:0007669"/>
    <property type="project" value="InterPro"/>
</dbReference>
<feature type="domain" description="RNA polymerase sigma-70 region 2" evidence="6">
    <location>
        <begin position="30"/>
        <end position="97"/>
    </location>
</feature>
<reference evidence="7 8" key="1">
    <citation type="submission" date="2019-03" db="EMBL/GenBank/DDBJ databases">
        <title>Deep-cultivation of Planctomycetes and their phenomic and genomic characterization uncovers novel biology.</title>
        <authorList>
            <person name="Wiegand S."/>
            <person name="Jogler M."/>
            <person name="Boedeker C."/>
            <person name="Pinto D."/>
            <person name="Vollmers J."/>
            <person name="Rivas-Marin E."/>
            <person name="Kohn T."/>
            <person name="Peeters S.H."/>
            <person name="Heuer A."/>
            <person name="Rast P."/>
            <person name="Oberbeckmann S."/>
            <person name="Bunk B."/>
            <person name="Jeske O."/>
            <person name="Meyerdierks A."/>
            <person name="Storesund J.E."/>
            <person name="Kallscheuer N."/>
            <person name="Luecker S."/>
            <person name="Lage O.M."/>
            <person name="Pohl T."/>
            <person name="Merkel B.J."/>
            <person name="Hornburger P."/>
            <person name="Mueller R.-W."/>
            <person name="Bruemmer F."/>
            <person name="Labrenz M."/>
            <person name="Spormann A.M."/>
            <person name="Op den Camp H."/>
            <person name="Overmann J."/>
            <person name="Amann R."/>
            <person name="Jetten M.S.M."/>
            <person name="Mascher T."/>
            <person name="Medema M.H."/>
            <person name="Devos D.P."/>
            <person name="Kaster A.-K."/>
            <person name="Ovreas L."/>
            <person name="Rohde M."/>
            <person name="Galperin M.Y."/>
            <person name="Jogler C."/>
        </authorList>
    </citation>
    <scope>NUCLEOTIDE SEQUENCE [LARGE SCALE GENOMIC DNA]</scope>
    <source>
        <strain evidence="7 8">Enr13</strain>
    </source>
</reference>
<sequence length="204" mass="23660">MSQLYHDESTSSTLLHRTRQGNRLAQEQIYEIYCPLVYQWSRGVGLGHDDALDNVQQVFIKLFSNIASYDQQQGRFRHWLWRMTKNFAIDQFRKRQRDDAFHREVAMDVRSMDEPASATSNRIPQAVARRAIEVLMDRYEGRTREIAIEVLVHGRPAAAVAQQFNVSLGAVYTNRSRALKLLRESLNELEFFPVPERSPSDTSS</sequence>
<gene>
    <name evidence="7" type="primary">sigW_11</name>
    <name evidence="7" type="ORF">Enr13x_69790</name>
</gene>
<dbReference type="InterPro" id="IPR036388">
    <property type="entry name" value="WH-like_DNA-bd_sf"/>
</dbReference>
<keyword evidence="5" id="KW-0804">Transcription</keyword>
<evidence type="ECO:0000256" key="1">
    <source>
        <dbReference type="ARBA" id="ARBA00010641"/>
    </source>
</evidence>
<evidence type="ECO:0000256" key="3">
    <source>
        <dbReference type="ARBA" id="ARBA00023082"/>
    </source>
</evidence>
<keyword evidence="8" id="KW-1185">Reference proteome</keyword>
<keyword evidence="2" id="KW-0805">Transcription regulation</keyword>
<dbReference type="Proteomes" id="UP000319004">
    <property type="component" value="Chromosome"/>
</dbReference>
<dbReference type="SUPFAM" id="SSF88946">
    <property type="entry name" value="Sigma2 domain of RNA polymerase sigma factors"/>
    <property type="match status" value="1"/>
</dbReference>
<dbReference type="InterPro" id="IPR039425">
    <property type="entry name" value="RNA_pol_sigma-70-like"/>
</dbReference>
<dbReference type="InterPro" id="IPR013324">
    <property type="entry name" value="RNA_pol_sigma_r3/r4-like"/>
</dbReference>
<dbReference type="InterPro" id="IPR007627">
    <property type="entry name" value="RNA_pol_sigma70_r2"/>
</dbReference>
<evidence type="ECO:0000259" key="6">
    <source>
        <dbReference type="Pfam" id="PF04542"/>
    </source>
</evidence>
<evidence type="ECO:0000256" key="4">
    <source>
        <dbReference type="ARBA" id="ARBA00023125"/>
    </source>
</evidence>
<comment type="similarity">
    <text evidence="1">Belongs to the sigma-70 factor family. ECF subfamily.</text>
</comment>
<dbReference type="SUPFAM" id="SSF88659">
    <property type="entry name" value="Sigma3 and sigma4 domains of RNA polymerase sigma factors"/>
    <property type="match status" value="1"/>
</dbReference>
<evidence type="ECO:0000256" key="2">
    <source>
        <dbReference type="ARBA" id="ARBA00023015"/>
    </source>
</evidence>
<protein>
    <submittedName>
        <fullName evidence="7">ECF RNA polymerase sigma factor SigW</fullName>
    </submittedName>
</protein>
<dbReference type="NCBIfam" id="TIGR02937">
    <property type="entry name" value="sigma70-ECF"/>
    <property type="match status" value="1"/>
</dbReference>
<dbReference type="GO" id="GO:0016987">
    <property type="term" value="F:sigma factor activity"/>
    <property type="evidence" value="ECO:0007669"/>
    <property type="project" value="UniProtKB-KW"/>
</dbReference>